<feature type="region of interest" description="Disordered" evidence="1">
    <location>
        <begin position="42"/>
        <end position="63"/>
    </location>
</feature>
<evidence type="ECO:0000256" key="1">
    <source>
        <dbReference type="SAM" id="MobiDB-lite"/>
    </source>
</evidence>
<gene>
    <name evidence="2" type="ORF">RFI_04009</name>
</gene>
<feature type="non-terminal residue" evidence="2">
    <location>
        <position position="1"/>
    </location>
</feature>
<accession>X6P4P8</accession>
<keyword evidence="3" id="KW-1185">Reference proteome</keyword>
<organism evidence="2 3">
    <name type="scientific">Reticulomyxa filosa</name>
    <dbReference type="NCBI Taxonomy" id="46433"/>
    <lineage>
        <taxon>Eukaryota</taxon>
        <taxon>Sar</taxon>
        <taxon>Rhizaria</taxon>
        <taxon>Retaria</taxon>
        <taxon>Foraminifera</taxon>
        <taxon>Monothalamids</taxon>
        <taxon>Reticulomyxidae</taxon>
        <taxon>Reticulomyxa</taxon>
    </lineage>
</organism>
<sequence>GLQSGGKDWEKIVKILGKYCEKNEKMNNEKIEKIKRMQKLKKIKRMRKKEKNKIGNWKKVKKD</sequence>
<evidence type="ECO:0000313" key="3">
    <source>
        <dbReference type="Proteomes" id="UP000023152"/>
    </source>
</evidence>
<proteinExistence type="predicted"/>
<protein>
    <submittedName>
        <fullName evidence="2">Uncharacterized protein</fullName>
    </submittedName>
</protein>
<dbReference type="EMBL" id="ASPP01003678">
    <property type="protein sequence ID" value="ETO33098.1"/>
    <property type="molecule type" value="Genomic_DNA"/>
</dbReference>
<name>X6P4P8_RETFI</name>
<comment type="caution">
    <text evidence="2">The sequence shown here is derived from an EMBL/GenBank/DDBJ whole genome shotgun (WGS) entry which is preliminary data.</text>
</comment>
<dbReference type="AlphaFoldDB" id="X6P4P8"/>
<dbReference type="Proteomes" id="UP000023152">
    <property type="component" value="Unassembled WGS sequence"/>
</dbReference>
<evidence type="ECO:0000313" key="2">
    <source>
        <dbReference type="EMBL" id="ETO33098.1"/>
    </source>
</evidence>
<reference evidence="2 3" key="1">
    <citation type="journal article" date="2013" name="Curr. Biol.">
        <title>The Genome of the Foraminiferan Reticulomyxa filosa.</title>
        <authorList>
            <person name="Glockner G."/>
            <person name="Hulsmann N."/>
            <person name="Schleicher M."/>
            <person name="Noegel A.A."/>
            <person name="Eichinger L."/>
            <person name="Gallinger C."/>
            <person name="Pawlowski J."/>
            <person name="Sierra R."/>
            <person name="Euteneuer U."/>
            <person name="Pillet L."/>
            <person name="Moustafa A."/>
            <person name="Platzer M."/>
            <person name="Groth M."/>
            <person name="Szafranski K."/>
            <person name="Schliwa M."/>
        </authorList>
    </citation>
    <scope>NUCLEOTIDE SEQUENCE [LARGE SCALE GENOMIC DNA]</scope>
</reference>